<feature type="compositionally biased region" description="Polar residues" evidence="1">
    <location>
        <begin position="1106"/>
        <end position="1116"/>
    </location>
</feature>
<feature type="compositionally biased region" description="Polar residues" evidence="1">
    <location>
        <begin position="547"/>
        <end position="557"/>
    </location>
</feature>
<feature type="compositionally biased region" description="Low complexity" evidence="1">
    <location>
        <begin position="1594"/>
        <end position="1609"/>
    </location>
</feature>
<reference evidence="2" key="1">
    <citation type="submission" date="2021-04" db="EMBL/GenBank/DDBJ databases">
        <title>Characterizing Neisseria spp. as novel respiratory pathobionts in bronchiectasis.</title>
        <authorList>
            <person name="Li L."/>
            <person name="Mac Aogain M."/>
            <person name="Xu T."/>
            <person name="Jaggi T.K."/>
            <person name="Chan L.Y."/>
            <person name="Keir H.R."/>
            <person name="Dicker A.J."/>
            <person name="Qu J."/>
            <person name="Liu Y."/>
            <person name="Chen H.S."/>
            <person name="Koh M.S."/>
            <person name="Ong T.H."/>
            <person name="Lim A.Y.H."/>
            <person name="Abisheganaden J."/>
            <person name="Low T.B."/>
            <person name="Oliver B.G."/>
            <person name="Tan N.S."/>
            <person name="Fang M."/>
            <person name="Chalmers J.D."/>
            <person name="Chotirmall S.H."/>
        </authorList>
    </citation>
    <scope>NUCLEOTIDE SEQUENCE</scope>
    <source>
        <strain evidence="2">TT0077</strain>
    </source>
</reference>
<feature type="compositionally biased region" description="Polar residues" evidence="1">
    <location>
        <begin position="2394"/>
        <end position="2412"/>
    </location>
</feature>
<protein>
    <submittedName>
        <fullName evidence="2">Uncharacterized protein</fullName>
    </submittedName>
</protein>
<name>A0A9X9HV28_NEISU</name>
<feature type="compositionally biased region" description="Polar residues" evidence="1">
    <location>
        <begin position="1273"/>
        <end position="1296"/>
    </location>
</feature>
<dbReference type="Proteomes" id="UP001057296">
    <property type="component" value="Chromosome"/>
</dbReference>
<feature type="compositionally biased region" description="Low complexity" evidence="1">
    <location>
        <begin position="1495"/>
        <end position="1512"/>
    </location>
</feature>
<feature type="compositionally biased region" description="Polar residues" evidence="1">
    <location>
        <begin position="1890"/>
        <end position="1900"/>
    </location>
</feature>
<feature type="region of interest" description="Disordered" evidence="1">
    <location>
        <begin position="2905"/>
        <end position="3050"/>
    </location>
</feature>
<feature type="compositionally biased region" description="Low complexity" evidence="1">
    <location>
        <begin position="1384"/>
        <end position="1402"/>
    </location>
</feature>
<feature type="compositionally biased region" description="Polar residues" evidence="1">
    <location>
        <begin position="2444"/>
        <end position="2454"/>
    </location>
</feature>
<feature type="region of interest" description="Disordered" evidence="1">
    <location>
        <begin position="161"/>
        <end position="2320"/>
    </location>
</feature>
<sequence>MSKNISVKINSGNETVETVKLNTTNKKVIIKAQPNVNYELVDDNTQYAPETIDTKRIGNDLHIAFEGTDINQESDLVLEGYYENNNTELLLGKAENGQYYAYVPQSGVESDAVTLLAEQVFAPQALGGNSVATPFWAFNPNWLWAAAGVAAVGGIIAAASGGKGSSNPDTTAPAKPAVTAKDNGSVEVTPPADADTKSVEVSYTDEAGTPKTATLTKGEDGNWTSNNPDVAVDPATGKATIPADKVKDGSPVTAKATDTAGNAGEEGTANAGNNPDTTAPAKPTVEAKDNGSVEVTPPADADTKSVEVSYTDEAGTPKTATLTKGEDGTWTSNNPDVAVDPATGKATIPADKVKDGSPVTAKATDTAGNTGEEGTANAGNNPDTTAPSAPEVTPSTTDGSVTVKVPGDAQVGDTVEVTVTPEGSDTSEKVTLTKQADGSWTSDKPAIVPNVKAGKDSTTIPQDKVKDGSEVTAQAKDPSGNESTPVKANAGNNAATPDTTAPSAPEVTPSTTDGSVAVKVPGDAQVGDTVEVTVTPEGSDTPEKVTLTKQADGSWTSDKPETVPNVEAGKDSTTIPQDKVKDGSEVTAQAKDPSGNESTPVKANAGNNAATPDTTAPAKPTVEAKDNGSVEVTPPADADTKSVEVGYTDEAGTPKTATLTKGDDDNWTSNNPDVAVDPATGKATIPADKVKDGSPVTAKATDTAGNTGEEGTANAGNNPDTTAPSAPEVTPSTTDGSVTVKVPSDAQTGDTVEVTVTPEGSDTPEKVTLTKQADGSWTSDKPETVPNVEAGKDSTTIPQDKVKDGSEVTAQAKDPSGNESTPVKANAGNNAATPDTTAPAKPTVEAKDNGSVEVTPPADADTKSVEVGYTDEAGTPKTATLTKGDDDNWTSNNPDVAVDPATGKATIPADKVKDGSPVTAKATDTAGNTGEEGTANAGNNPDTTAPSAPEVTPSTTDGSVTVKVPSDAQTGDTVEVTVTPEGSDTPEKVTLTKQPDGSWTSDKPETVPNVEAGKDSTTIPQDKVKDGSEVTAQAKDPSGNESTPVKANAGNNAATPDTTAPSAPEVTPSTTDGSVTVKVPGDAQTGDTVEVTVTPEGSDTPEKVTLTKQADGSWTSDKPETVPSVEAGKDSTTIPQDKVKDGSEVTAQAKDPSGNESTPVKANAGNNAAAPDTTAPAKPTVEAKDNGSVEVTPPADADTKSVEVSYTDEAGTPKTATLTKGEDGAWTSNNPDVAVDPATGKATIPADKVKDGSPVTAKATDTAGNTGEEGTANAGNNPDTTAPSAPEVTPSTTDGSVTVKVPSDAQTGDTVEVTVTPEGSDTPEKVTLTKQADGSWTSDKPETVPNVEAGKDSTTIPQDKVKDGSEVTAQAKDPSGNESTPVKANAGNNAAAPDTTAPAKPTVEAKDNGSVEVTPPADADTKSVEVSYTDEAGTPKTATLTKGEDGAWTSNNPDVAVDPATGKATIPADKVKDGSPVTAKATDTAGNTGEEGTVNAGNNPATADTTAPAKPTVEAKDNGSVEVTPPADADTKSVEVSYTDEAGTLKTATLTKGDDGNWTSNNPDVAVDPATGKATIPADKVKDGSPVTAKATDTAGNAGEEGTANAGNNPDTTAPSAPEVTPSTTDGSVTVKVPGDAQTGDTVEVTVTPEGSDTPEKVTLTKQADGSWTSDKPETVPSVEAGKDSTTIPQDKVKDGSEVTAQAKDPSGNESTPVKANAGNNAAAPDTTAPSAPEVTPSTTDGSVTVKVPGDAQAGDTVEVTVTPEGSDTPEKVTLTKQADGSWTSDKPETVPSVEAGKDSTTIPQDKVKDGSEVTAQAKDPSGNESTPVKANAGNNAATPDTTAPSAPEVTPSTTDGSVTVKVPGDAQTGDTVEVTVTPEGSDTPEKVTLTKQADGSWTSDKPETVPSVEAGKDSTTIPQDKVKDGSEVTAQAKDPSGNESTPVKANAGNNAAAPDTTAPAKPTVEAKDNGSVEVTPPADADTKSVEVGYTDEAGTPKTATLTKGEDGNWTSNNPDVAVDPATGKATIPADKVKDGSPVTAKATDTAGNTGEEGTANAGNNPDTTAPSAPEVTPSTTDGSVTVKVPSDAQTGDTVEVTVTPEGSDTPEKVTLTKQADGSWTSDKPETVPNVEAGKDSTTIPQDKVKDGSEVTAQAKDPSGNESTPVKANAGNNAAAPDTTAPAKPTVEAKDNGSVEVTPPADADTKSVEVSYTDEAGTPKTATLTKGEDGAWTSNNPDVAVDPATGKATIPADKVKDGSPVTAKATDTAGNTGEEGTVNAGNNPATADTTAPAKPTVEAKDNGSVEVTPPADADTKSVEVSYTDEAGTLKTATLTKGDDGNWTSNNPDVAVDPATGKATIPADKVKDGSPVTAKATDTAGNAGEEGTANAGNNPDTTAPSAPEVTPSTTDGSVTVKVPGDAQAGDTVEVTVTPEGSDTPEKVTLTKQADGSWTSDKPETVPNVEAGKDSTTIPQDKVKDGSEVTAQAKDPSGNDSVPVTAQAGENADKTAPGKPTIEAKINGTVEITPPADEDTKSVEVNYIDEEGNPQTVTIIKDANEGWIPSEPFDLLTNPDVILPDSETGKIILPADKVKDGSLVKASATDNVGNKGEEATEHAVSNPDLPPGEPGVEALEDRSVRVTMPNDAEVGDFVVIRRATFNFNVGDNAYDDGEILATLTKQQDGSWISDKPENVPSVDVGNNTTIIPANKLKGFANVHIYTEDPAGNTSPVPLAYLPLETAEVTAKTDGSVEITPPAALYVKSMKVRYIDEAGKSKTATLTKGEDGTWTSDSPDVVVESATGKATIPADKVQDGSEVGADVADGQGVSSRESKANAGNNPDTTAPAKPTVEAKDNGSVEVTPPADADTKSVEVSYTDEAGTPKTATITKGADGTWTSNNPDVKVESATGKATIPADKVQDGSPVKAKATDTAGNTGEEGTANAGNNPDTTAPSAPEVTPSTEDGSVTVKVPSDAEAGDTVEVTVTPEGSDAPEKVTLTKNADGSWTSSNPTTLPNVEAGQSSTTIPQDKVKDGSPVTAQAKDPAGNESAVVTQPAGNNKVVKLELSLAEDTGASRNDNYTKNGKVNVSGIPSGSEWEYSTDGGQTWNSGSGNSFTLPNNTKVGGIAYSLQARVKGNAASTSDTLNMTLDQKAGEFHAIIDGSMNLIGTAEKNSTISINNRSGKANANGEFEFATGIASGATAKKVHYSVIETDLAGNSVSKDVAYTYYRRVGGGSHETYGNENDVILIGTKGGTGDLGALIRSSLTTGSGDDSVYATGVQYRSNTLDMGDGNDFASFQNIAGTINMGAGNDILEARQTGNGFFYLAGGNPTINMGAGDDIVRTSSTINTRASIDGGSDFDTLQFVNRDGKAITTTISMISNFEKIDITGTSNNSVTISASDVDRNHSAKATVDASGKSHNNVLIVDGDAGDKVTLSGISKAASSQVTHEGNTYNVYNTGSNELWVDSDITVA</sequence>
<feature type="compositionally biased region" description="Polar residues" evidence="1">
    <location>
        <begin position="714"/>
        <end position="737"/>
    </location>
</feature>
<proteinExistence type="predicted"/>
<feature type="compositionally biased region" description="Polar residues" evidence="1">
    <location>
        <begin position="1660"/>
        <end position="1670"/>
    </location>
</feature>
<feature type="compositionally biased region" description="Polar residues" evidence="1">
    <location>
        <begin position="769"/>
        <end position="779"/>
    </location>
</feature>
<accession>A0A9X9HV28</accession>
<feature type="compositionally biased region" description="Low complexity" evidence="1">
    <location>
        <begin position="1716"/>
        <end position="1733"/>
    </location>
</feature>
<organism evidence="2 3">
    <name type="scientific">Neisseria subflava</name>
    <dbReference type="NCBI Taxonomy" id="28449"/>
    <lineage>
        <taxon>Bacteria</taxon>
        <taxon>Pseudomonadati</taxon>
        <taxon>Pseudomonadota</taxon>
        <taxon>Betaproteobacteria</taxon>
        <taxon>Neisseriales</taxon>
        <taxon>Neisseriaceae</taxon>
        <taxon>Neisseria</taxon>
    </lineage>
</organism>
<feature type="compositionally biased region" description="Low complexity" evidence="1">
    <location>
        <begin position="2279"/>
        <end position="2296"/>
    </location>
</feature>
<dbReference type="RefSeq" id="WP_254324390.1">
    <property type="nucleotide sequence ID" value="NZ_CP073115.1"/>
</dbReference>
<feature type="region of interest" description="Disordered" evidence="1">
    <location>
        <begin position="2881"/>
        <end position="2900"/>
    </location>
</feature>
<feature type="compositionally biased region" description="Polar residues" evidence="1">
    <location>
        <begin position="421"/>
        <end position="442"/>
    </location>
</feature>
<evidence type="ECO:0000313" key="2">
    <source>
        <dbReference type="EMBL" id="UTG69988.1"/>
    </source>
</evidence>
<feature type="compositionally biased region" description="Low complexity" evidence="1">
    <location>
        <begin position="168"/>
        <end position="182"/>
    </location>
</feature>
<feature type="region of interest" description="Disordered" evidence="1">
    <location>
        <begin position="2802"/>
        <end position="2870"/>
    </location>
</feature>
<feature type="compositionally biased region" description="Low complexity" evidence="1">
    <location>
        <begin position="1831"/>
        <end position="1848"/>
    </location>
</feature>
<feature type="compositionally biased region" description="Polar residues" evidence="1">
    <location>
        <begin position="377"/>
        <end position="400"/>
    </location>
</feature>
<feature type="compositionally biased region" description="Polar residues" evidence="1">
    <location>
        <begin position="2996"/>
        <end position="3025"/>
    </location>
</feature>
<feature type="compositionally biased region" description="Polar residues" evidence="1">
    <location>
        <begin position="2057"/>
        <end position="2080"/>
    </location>
</feature>
<dbReference type="Gene3D" id="2.60.40.10">
    <property type="entry name" value="Immunoglobulins"/>
    <property type="match status" value="6"/>
</dbReference>
<feature type="compositionally biased region" description="Low complexity" evidence="1">
    <location>
        <begin position="2168"/>
        <end position="2186"/>
    </location>
</feature>
<feature type="compositionally biased region" description="Low complexity" evidence="1">
    <location>
        <begin position="488"/>
        <end position="505"/>
    </location>
</feature>
<feature type="compositionally biased region" description="Polar residues" evidence="1">
    <location>
        <begin position="1328"/>
        <end position="1338"/>
    </location>
</feature>
<dbReference type="InterPro" id="IPR013783">
    <property type="entry name" value="Ig-like_fold"/>
</dbReference>
<gene>
    <name evidence="2" type="ORF">KCG54_01065</name>
</gene>
<feature type="compositionally biased region" description="Polar residues" evidence="1">
    <location>
        <begin position="2941"/>
        <end position="2963"/>
    </location>
</feature>
<evidence type="ECO:0000256" key="1">
    <source>
        <dbReference type="SAM" id="MobiDB-lite"/>
    </source>
</evidence>
<feature type="compositionally biased region" description="Low complexity" evidence="1">
    <location>
        <begin position="1162"/>
        <end position="1180"/>
    </location>
</feature>
<feature type="compositionally biased region" description="Low complexity" evidence="1">
    <location>
        <begin position="1047"/>
        <end position="1064"/>
    </location>
</feature>
<evidence type="ECO:0000313" key="3">
    <source>
        <dbReference type="Proteomes" id="UP001057296"/>
    </source>
</evidence>
<feature type="compositionally biased region" description="Polar residues" evidence="1">
    <location>
        <begin position="1610"/>
        <end position="1628"/>
    </location>
</feature>
<feature type="compositionally biased region" description="Low complexity" evidence="1">
    <location>
        <begin position="2378"/>
        <end position="2393"/>
    </location>
</feature>
<feature type="compositionally biased region" description="Polar residues" evidence="1">
    <location>
        <begin position="1775"/>
        <end position="1785"/>
    </location>
</feature>
<feature type="region of interest" description="Disordered" evidence="1">
    <location>
        <begin position="2333"/>
        <end position="2515"/>
    </location>
</feature>
<dbReference type="EMBL" id="CP073115">
    <property type="protein sequence ID" value="UTG69988.1"/>
    <property type="molecule type" value="Genomic_DNA"/>
</dbReference>
<feature type="compositionally biased region" description="Low complexity" evidence="1">
    <location>
        <begin position="825"/>
        <end position="843"/>
    </location>
</feature>
<feature type="compositionally biased region" description="Low complexity" evidence="1">
    <location>
        <begin position="1946"/>
        <end position="1964"/>
    </location>
</feature>
<feature type="compositionally biased region" description="Polar residues" evidence="1">
    <location>
        <begin position="2112"/>
        <end position="2122"/>
    </location>
</feature>
<feature type="compositionally biased region" description="Low complexity" evidence="1">
    <location>
        <begin position="259"/>
        <end position="274"/>
    </location>
</feature>
<feature type="region of interest" description="Disordered" evidence="1">
    <location>
        <begin position="2604"/>
        <end position="2627"/>
    </location>
</feature>
<feature type="compositionally biased region" description="Low complexity" evidence="1">
    <location>
        <begin position="603"/>
        <end position="621"/>
    </location>
</feature>
<feature type="compositionally biased region" description="Polar residues" evidence="1">
    <location>
        <begin position="991"/>
        <end position="1001"/>
    </location>
</feature>
<feature type="compositionally biased region" description="Polar residues" evidence="1">
    <location>
        <begin position="936"/>
        <end position="959"/>
    </location>
</feature>